<evidence type="ECO:0000313" key="2">
    <source>
        <dbReference type="EMBL" id="ADW71630.1"/>
    </source>
</evidence>
<dbReference type="AlphaFoldDB" id="E8X846"/>
<keyword evidence="1" id="KW-0472">Membrane</keyword>
<feature type="transmembrane region" description="Helical" evidence="1">
    <location>
        <begin position="19"/>
        <end position="46"/>
    </location>
</feature>
<keyword evidence="3" id="KW-1185">Reference proteome</keyword>
<gene>
    <name evidence="2" type="ordered locus">AciX9_4703</name>
</gene>
<proteinExistence type="predicted"/>
<dbReference type="EMBL" id="CP002485">
    <property type="protein sequence ID" value="ADW71630.1"/>
    <property type="molecule type" value="Genomic_DNA"/>
</dbReference>
<dbReference type="KEGG" id="acm:AciX9_4703"/>
<keyword evidence="1" id="KW-1133">Transmembrane helix</keyword>
<evidence type="ECO:0000256" key="1">
    <source>
        <dbReference type="SAM" id="Phobius"/>
    </source>
</evidence>
<keyword evidence="1" id="KW-0812">Transmembrane</keyword>
<accession>E8X846</accession>
<sequence length="63" mass="6719">MTDAPSSLVSAVDIMLGDFIAFCASFLIFGDVIAAGALGISQFYVLEPSEFQKRCANEIRASL</sequence>
<dbReference type="HOGENOM" id="CLU_2879574_0_0_0"/>
<protein>
    <submittedName>
        <fullName evidence="2">Uncharacterized protein</fullName>
    </submittedName>
</protein>
<evidence type="ECO:0000313" key="3">
    <source>
        <dbReference type="Proteomes" id="UP000000343"/>
    </source>
</evidence>
<keyword evidence="2" id="KW-0614">Plasmid</keyword>
<reference evidence="3" key="1">
    <citation type="submission" date="2011-01" db="EMBL/GenBank/DDBJ databases">
        <title>Complete sequence of plasmid5 of Acidobacterium sp. MP5ACTX9.</title>
        <authorList>
            <consortium name="US DOE Joint Genome Institute"/>
            <person name="Lucas S."/>
            <person name="Copeland A."/>
            <person name="Lapidus A."/>
            <person name="Cheng J.-F."/>
            <person name="Goodwin L."/>
            <person name="Pitluck S."/>
            <person name="Teshima H."/>
            <person name="Detter J.C."/>
            <person name="Han C."/>
            <person name="Tapia R."/>
            <person name="Land M."/>
            <person name="Hauser L."/>
            <person name="Kyrpides N."/>
            <person name="Ivanova N."/>
            <person name="Ovchinnikova G."/>
            <person name="Pagani I."/>
            <person name="Rawat S.R."/>
            <person name="Mannisto M."/>
            <person name="Haggblom M.M."/>
            <person name="Woyke T."/>
        </authorList>
    </citation>
    <scope>NUCLEOTIDE SEQUENCE [LARGE SCALE GENOMIC DNA]</scope>
    <source>
        <strain evidence="3">MP5ACTX9</strain>
        <plasmid evidence="3">Plasmid pACIX905</plasmid>
    </source>
</reference>
<dbReference type="Proteomes" id="UP000000343">
    <property type="component" value="Plasmid pACIX905"/>
</dbReference>
<organism evidence="3">
    <name type="scientific">Granulicella tundricola (strain ATCC BAA-1859 / DSM 23138 / MP5ACTX9)</name>
    <dbReference type="NCBI Taxonomy" id="1198114"/>
    <lineage>
        <taxon>Bacteria</taxon>
        <taxon>Pseudomonadati</taxon>
        <taxon>Acidobacteriota</taxon>
        <taxon>Terriglobia</taxon>
        <taxon>Terriglobales</taxon>
        <taxon>Acidobacteriaceae</taxon>
        <taxon>Granulicella</taxon>
    </lineage>
</organism>
<name>E8X846_GRATM</name>
<geneLocation type="plasmid" evidence="2 3">
    <name>pACIX905</name>
</geneLocation>